<dbReference type="Proteomes" id="UP001314229">
    <property type="component" value="Unassembled WGS sequence"/>
</dbReference>
<evidence type="ECO:0000313" key="3">
    <source>
        <dbReference type="Proteomes" id="UP001314229"/>
    </source>
</evidence>
<accession>A0AAV1MR74</accession>
<evidence type="ECO:0000313" key="2">
    <source>
        <dbReference type="EMBL" id="CAK6949389.1"/>
    </source>
</evidence>
<dbReference type="EMBL" id="CAWUFR010000001">
    <property type="protein sequence ID" value="CAK6949389.1"/>
    <property type="molecule type" value="Genomic_DNA"/>
</dbReference>
<dbReference type="AlphaFoldDB" id="A0AAV1MR74"/>
<protein>
    <submittedName>
        <fullName evidence="2">Uncharacterized protein</fullName>
    </submittedName>
</protein>
<gene>
    <name evidence="2" type="ORF">FSCOSCO3_A004200</name>
</gene>
<evidence type="ECO:0000256" key="1">
    <source>
        <dbReference type="SAM" id="MobiDB-lite"/>
    </source>
</evidence>
<organism evidence="2 3">
    <name type="scientific">Scomber scombrus</name>
    <name type="common">Atlantic mackerel</name>
    <name type="synonym">Scomber vernalis</name>
    <dbReference type="NCBI Taxonomy" id="13677"/>
    <lineage>
        <taxon>Eukaryota</taxon>
        <taxon>Metazoa</taxon>
        <taxon>Chordata</taxon>
        <taxon>Craniata</taxon>
        <taxon>Vertebrata</taxon>
        <taxon>Euteleostomi</taxon>
        <taxon>Actinopterygii</taxon>
        <taxon>Neopterygii</taxon>
        <taxon>Teleostei</taxon>
        <taxon>Neoteleostei</taxon>
        <taxon>Acanthomorphata</taxon>
        <taxon>Pelagiaria</taxon>
        <taxon>Scombriformes</taxon>
        <taxon>Scombridae</taxon>
        <taxon>Scomber</taxon>
    </lineage>
</organism>
<comment type="caution">
    <text evidence="2">The sequence shown here is derived from an EMBL/GenBank/DDBJ whole genome shotgun (WGS) entry which is preliminary data.</text>
</comment>
<keyword evidence="3" id="KW-1185">Reference proteome</keyword>
<name>A0AAV1MR74_SCOSC</name>
<reference evidence="2 3" key="1">
    <citation type="submission" date="2024-01" db="EMBL/GenBank/DDBJ databases">
        <authorList>
            <person name="Alioto T."/>
            <person name="Alioto T."/>
            <person name="Gomez Garrido J."/>
        </authorList>
    </citation>
    <scope>NUCLEOTIDE SEQUENCE [LARGE SCALE GENOMIC DNA]</scope>
</reference>
<feature type="region of interest" description="Disordered" evidence="1">
    <location>
        <begin position="17"/>
        <end position="37"/>
    </location>
</feature>
<proteinExistence type="predicted"/>
<sequence length="70" mass="7745">MRDSELLSSVCSSLSYAGQDAAAREEEEEEEEEGHGAAALSITGRVVRDDNACLIVQWVRCRSLYRSIKP</sequence>